<name>A0A5A8DCT4_CAFRO</name>
<dbReference type="InterPro" id="IPR029026">
    <property type="entry name" value="tRNA_m1G_MTases_N"/>
</dbReference>
<evidence type="ECO:0000256" key="5">
    <source>
        <dbReference type="ARBA" id="ARBA00022694"/>
    </source>
</evidence>
<dbReference type="OrthoDB" id="5580682at2759"/>
<feature type="region of interest" description="Disordered" evidence="6">
    <location>
        <begin position="1"/>
        <end position="146"/>
    </location>
</feature>
<dbReference type="GO" id="GO:0003723">
    <property type="term" value="F:RNA binding"/>
    <property type="evidence" value="ECO:0007669"/>
    <property type="project" value="InterPro"/>
</dbReference>
<proteinExistence type="inferred from homology"/>
<keyword evidence="5" id="KW-0819">tRNA processing</keyword>
<reference evidence="8 9" key="1">
    <citation type="submission" date="2019-07" db="EMBL/GenBank/DDBJ databases">
        <title>Genomes of Cafeteria roenbergensis.</title>
        <authorList>
            <person name="Fischer M.G."/>
            <person name="Hackl T."/>
            <person name="Roman M."/>
        </authorList>
    </citation>
    <scope>NUCLEOTIDE SEQUENCE [LARGE SCALE GENOMIC DNA]</scope>
    <source>
        <strain evidence="8 9">E4-10P</strain>
    </source>
</reference>
<feature type="region of interest" description="Disordered" evidence="6">
    <location>
        <begin position="161"/>
        <end position="310"/>
    </location>
</feature>
<dbReference type="SUPFAM" id="SSF75217">
    <property type="entry name" value="alpha/beta knot"/>
    <property type="match status" value="1"/>
</dbReference>
<evidence type="ECO:0000256" key="3">
    <source>
        <dbReference type="ARBA" id="ARBA00022679"/>
    </source>
</evidence>
<dbReference type="HAMAP" id="MF_01885">
    <property type="entry name" value="tRNA_methyltr_TrmL"/>
    <property type="match status" value="1"/>
</dbReference>
<feature type="compositionally biased region" description="Acidic residues" evidence="6">
    <location>
        <begin position="196"/>
        <end position="251"/>
    </location>
</feature>
<keyword evidence="4" id="KW-0949">S-adenosyl-L-methionine</keyword>
<feature type="domain" description="tRNA/rRNA methyltransferase SpoU type" evidence="7">
    <location>
        <begin position="323"/>
        <end position="484"/>
    </location>
</feature>
<sequence>MNQADAYRRALERNAERNAERERRRYEGVRAKKADEQAASKGDEATRRSRAFYDSVFAEGAAARPGKRPRSEEPDAPARREARKAKKPSLLDVAKAARIKKRQTAAQREADIAEREAMAERKRAAHKRTSKQVRSRTSRGQPSLGALSAALLERVVKREGGALAKSFRARHTTEATSKLTAGMPELAEAAASSDSEGSDGEGADGNDADSVGEEDGDEEGEEAASDADQQASEEEASEDEDEDEDEDEAGEADAASAPGSESASEDRGEYSEDDDDAASAADSLTEEDQPRAPKVYSRDRTGGFPQMARGRSHAGMASAVGKLAVALLRPAIPQNTGAIGRLCLGYHAPLHLVKPMGFELTETRLKRAGLDYWKDVDVHEHESTDAFFEFAAGGGGGEGVPGAFDLLVGLSAPHRYGVEPLTEFHGIGDTLRAGGSVCLVLGSETHGMEFLSDAQRDSMTRVFLPMSPAVRSLNLATCAGIALFEAARQAGFTQGQLEAEAARQGLRAPRGRWEGSGTDGHR</sequence>
<feature type="compositionally biased region" description="Basic residues" evidence="6">
    <location>
        <begin position="123"/>
        <end position="137"/>
    </location>
</feature>
<evidence type="ECO:0000259" key="7">
    <source>
        <dbReference type="Pfam" id="PF00588"/>
    </source>
</evidence>
<gene>
    <name evidence="8" type="ORF">FNF27_08100</name>
</gene>
<feature type="compositionally biased region" description="Basic and acidic residues" evidence="6">
    <location>
        <begin position="288"/>
        <end position="301"/>
    </location>
</feature>
<dbReference type="GO" id="GO:0002130">
    <property type="term" value="P:wobble position ribose methylation"/>
    <property type="evidence" value="ECO:0007669"/>
    <property type="project" value="TreeGrafter"/>
</dbReference>
<dbReference type="PANTHER" id="PTHR42971">
    <property type="entry name" value="TRNA (CYTIDINE(34)-2'-O)-METHYLTRANSFERASE"/>
    <property type="match status" value="1"/>
</dbReference>
<evidence type="ECO:0000256" key="4">
    <source>
        <dbReference type="ARBA" id="ARBA00022691"/>
    </source>
</evidence>
<dbReference type="EMBL" id="VLTO01000129">
    <property type="protein sequence ID" value="KAA0162010.1"/>
    <property type="molecule type" value="Genomic_DNA"/>
</dbReference>
<feature type="compositionally biased region" description="Basic and acidic residues" evidence="6">
    <location>
        <begin position="1"/>
        <end position="47"/>
    </location>
</feature>
<comment type="caution">
    <text evidence="8">The sequence shown here is derived from an EMBL/GenBank/DDBJ whole genome shotgun (WGS) entry which is preliminary data.</text>
</comment>
<feature type="compositionally biased region" description="Low complexity" evidence="6">
    <location>
        <begin position="252"/>
        <end position="262"/>
    </location>
</feature>
<organism evidence="8 9">
    <name type="scientific">Cafeteria roenbergensis</name>
    <name type="common">Marine flagellate</name>
    <dbReference type="NCBI Taxonomy" id="33653"/>
    <lineage>
        <taxon>Eukaryota</taxon>
        <taxon>Sar</taxon>
        <taxon>Stramenopiles</taxon>
        <taxon>Bigyra</taxon>
        <taxon>Opalozoa</taxon>
        <taxon>Bicosoecida</taxon>
        <taxon>Cafeteriaceae</taxon>
        <taxon>Cafeteria</taxon>
    </lineage>
</organism>
<dbReference type="InterPro" id="IPR001537">
    <property type="entry name" value="SpoU_MeTrfase"/>
</dbReference>
<accession>A0A5A8DCT4</accession>
<feature type="compositionally biased region" description="Basic and acidic residues" evidence="6">
    <location>
        <begin position="108"/>
        <end position="122"/>
    </location>
</feature>
<evidence type="ECO:0000256" key="6">
    <source>
        <dbReference type="SAM" id="MobiDB-lite"/>
    </source>
</evidence>
<feature type="compositionally biased region" description="Basic and acidic residues" evidence="6">
    <location>
        <begin position="69"/>
        <end position="80"/>
    </location>
</feature>
<dbReference type="GO" id="GO:0008173">
    <property type="term" value="F:RNA methyltransferase activity"/>
    <property type="evidence" value="ECO:0007669"/>
    <property type="project" value="InterPro"/>
</dbReference>
<dbReference type="Gene3D" id="3.40.1280.10">
    <property type="match status" value="1"/>
</dbReference>
<dbReference type="InterPro" id="IPR016914">
    <property type="entry name" value="TrmL"/>
</dbReference>
<evidence type="ECO:0000313" key="9">
    <source>
        <dbReference type="Proteomes" id="UP000322899"/>
    </source>
</evidence>
<keyword evidence="1" id="KW-0963">Cytoplasm</keyword>
<dbReference type="Proteomes" id="UP000322899">
    <property type="component" value="Unassembled WGS sequence"/>
</dbReference>
<dbReference type="AlphaFoldDB" id="A0A5A8DCT4"/>
<evidence type="ECO:0000256" key="2">
    <source>
        <dbReference type="ARBA" id="ARBA00022603"/>
    </source>
</evidence>
<evidence type="ECO:0000256" key="1">
    <source>
        <dbReference type="ARBA" id="ARBA00022490"/>
    </source>
</evidence>
<protein>
    <recommendedName>
        <fullName evidence="7">tRNA/rRNA methyltransferase SpoU type domain-containing protein</fullName>
    </recommendedName>
</protein>
<evidence type="ECO:0000313" key="8">
    <source>
        <dbReference type="EMBL" id="KAA0162010.1"/>
    </source>
</evidence>
<dbReference type="PANTHER" id="PTHR42971:SF1">
    <property type="entry name" value="TRNA (CYTIDINE(34)-2'-O)-METHYLTRANSFERASE"/>
    <property type="match status" value="1"/>
</dbReference>
<dbReference type="Pfam" id="PF00588">
    <property type="entry name" value="SpoU_methylase"/>
    <property type="match status" value="1"/>
</dbReference>
<keyword evidence="2" id="KW-0489">Methyltransferase</keyword>
<dbReference type="InterPro" id="IPR029028">
    <property type="entry name" value="Alpha/beta_knot_MTases"/>
</dbReference>
<feature type="region of interest" description="Disordered" evidence="6">
    <location>
        <begin position="503"/>
        <end position="522"/>
    </location>
</feature>
<keyword evidence="3" id="KW-0808">Transferase</keyword>